<dbReference type="EMBL" id="LWHQ01000039">
    <property type="protein sequence ID" value="OAS22238.1"/>
    <property type="molecule type" value="Genomic_DNA"/>
</dbReference>
<sequence>MSMIHNERTKLTATYLNTAAGGLFTAGVIAPVAAATFGVSGAVGGPSALTLVGGVAIVLGCSVGLHLLARTVPKGLKP</sequence>
<comment type="caution">
    <text evidence="2">The sequence shown here is derived from an EMBL/GenBank/DDBJ whole genome shotgun (WGS) entry which is preliminary data.</text>
</comment>
<dbReference type="OrthoDB" id="7997654at2"/>
<feature type="transmembrane region" description="Helical" evidence="1">
    <location>
        <begin position="21"/>
        <end position="43"/>
    </location>
</feature>
<dbReference type="Proteomes" id="UP000078316">
    <property type="component" value="Unassembled WGS sequence"/>
</dbReference>
<dbReference type="STRING" id="427683.A5481_19925"/>
<feature type="transmembrane region" description="Helical" evidence="1">
    <location>
        <begin position="49"/>
        <end position="69"/>
    </location>
</feature>
<accession>A0A179S565</accession>
<keyword evidence="1" id="KW-0472">Membrane</keyword>
<proteinExistence type="predicted"/>
<evidence type="ECO:0000313" key="3">
    <source>
        <dbReference type="Proteomes" id="UP000078316"/>
    </source>
</evidence>
<keyword evidence="1" id="KW-0812">Transmembrane</keyword>
<keyword evidence="1" id="KW-1133">Transmembrane helix</keyword>
<gene>
    <name evidence="2" type="ORF">A5481_19925</name>
</gene>
<evidence type="ECO:0000313" key="2">
    <source>
        <dbReference type="EMBL" id="OAS22238.1"/>
    </source>
</evidence>
<evidence type="ECO:0000256" key="1">
    <source>
        <dbReference type="SAM" id="Phobius"/>
    </source>
</evidence>
<protein>
    <recommendedName>
        <fullName evidence="4">Amino acid transporter</fullName>
    </recommendedName>
</protein>
<name>A0A179S565_9HYPH</name>
<dbReference type="AlphaFoldDB" id="A0A179S565"/>
<organism evidence="2 3">
    <name type="scientific">Methylobacterium platani</name>
    <dbReference type="NCBI Taxonomy" id="427683"/>
    <lineage>
        <taxon>Bacteria</taxon>
        <taxon>Pseudomonadati</taxon>
        <taxon>Pseudomonadota</taxon>
        <taxon>Alphaproteobacteria</taxon>
        <taxon>Hyphomicrobiales</taxon>
        <taxon>Methylobacteriaceae</taxon>
        <taxon>Methylobacterium</taxon>
    </lineage>
</organism>
<reference evidence="2 3" key="1">
    <citation type="submission" date="2016-04" db="EMBL/GenBank/DDBJ databases">
        <authorList>
            <person name="Evans L.H."/>
            <person name="Alamgir A."/>
            <person name="Owens N."/>
            <person name="Weber N.D."/>
            <person name="Virtaneva K."/>
            <person name="Barbian K."/>
            <person name="Babar A."/>
            <person name="Rosenke K."/>
        </authorList>
    </citation>
    <scope>NUCLEOTIDE SEQUENCE [LARGE SCALE GENOMIC DNA]</scope>
    <source>
        <strain evidence="2 3">PMB02</strain>
    </source>
</reference>
<evidence type="ECO:0008006" key="4">
    <source>
        <dbReference type="Google" id="ProtNLM"/>
    </source>
</evidence>